<comment type="caution">
    <text evidence="1">The sequence shown here is derived from an EMBL/GenBank/DDBJ whole genome shotgun (WGS) entry which is preliminary data.</text>
</comment>
<protein>
    <submittedName>
        <fullName evidence="1">Uncharacterized protein</fullName>
    </submittedName>
</protein>
<dbReference type="Proteomes" id="UP000636661">
    <property type="component" value="Unassembled WGS sequence"/>
</dbReference>
<dbReference type="EMBL" id="BMTP01000021">
    <property type="protein sequence ID" value="GGU63368.1"/>
    <property type="molecule type" value="Genomic_DNA"/>
</dbReference>
<keyword evidence="2" id="KW-1185">Reference proteome</keyword>
<organism evidence="1 2">
    <name type="scientific">Streptomyces lavendofoliae</name>
    <dbReference type="NCBI Taxonomy" id="67314"/>
    <lineage>
        <taxon>Bacteria</taxon>
        <taxon>Bacillati</taxon>
        <taxon>Actinomycetota</taxon>
        <taxon>Actinomycetes</taxon>
        <taxon>Kitasatosporales</taxon>
        <taxon>Streptomycetaceae</taxon>
        <taxon>Streptomyces</taxon>
    </lineage>
</organism>
<name>A0A918I3B8_9ACTN</name>
<proteinExistence type="predicted"/>
<dbReference type="AlphaFoldDB" id="A0A918I3B8"/>
<accession>A0A918I3B8</accession>
<reference evidence="1" key="1">
    <citation type="journal article" date="2014" name="Int. J. Syst. Evol. Microbiol.">
        <title>Complete genome sequence of Corynebacterium casei LMG S-19264T (=DSM 44701T), isolated from a smear-ripened cheese.</title>
        <authorList>
            <consortium name="US DOE Joint Genome Institute (JGI-PGF)"/>
            <person name="Walter F."/>
            <person name="Albersmeier A."/>
            <person name="Kalinowski J."/>
            <person name="Ruckert C."/>
        </authorList>
    </citation>
    <scope>NUCLEOTIDE SEQUENCE</scope>
    <source>
        <strain evidence="1">JCM 4391</strain>
    </source>
</reference>
<sequence>MNEETPVRQSLWSAAQRGYHHRVRRRRRVFFELPDEVDHLPTTDCVRNVDVHTVEYGLVYEQGVQCTASGMERIGSEHRGVQAPNELHGVVGGKITRDEIDDTQAAVLGVEPRRTTCGVVQMDAVSHDEPV</sequence>
<evidence type="ECO:0000313" key="1">
    <source>
        <dbReference type="EMBL" id="GGU63368.1"/>
    </source>
</evidence>
<gene>
    <name evidence="1" type="ORF">GCM10010274_60150</name>
</gene>
<reference evidence="1" key="2">
    <citation type="submission" date="2020-09" db="EMBL/GenBank/DDBJ databases">
        <authorList>
            <person name="Sun Q."/>
            <person name="Ohkuma M."/>
        </authorList>
    </citation>
    <scope>NUCLEOTIDE SEQUENCE</scope>
    <source>
        <strain evidence="1">JCM 4391</strain>
    </source>
</reference>
<evidence type="ECO:0000313" key="2">
    <source>
        <dbReference type="Proteomes" id="UP000636661"/>
    </source>
</evidence>